<proteinExistence type="predicted"/>
<dbReference type="EMBL" id="UINC01152750">
    <property type="protein sequence ID" value="SVD47097.1"/>
    <property type="molecule type" value="Genomic_DNA"/>
</dbReference>
<dbReference type="SUPFAM" id="SSF51905">
    <property type="entry name" value="FAD/NAD(P)-binding domain"/>
    <property type="match status" value="1"/>
</dbReference>
<sequence>QNYKVCIYDSSNHAGGRCRSFYDPLLKRYIDNGNHLLLSGNNLTFEYLKKIGAKNKLTVSSEAIYPFVNIKNGKRWKVHFNKGIFPWWILSRNRRIPDSKAYDYLRIIKLGISKKNRRVEDCLKKSEPLFHELWNPLSIGILNTPGDKASSFLLWSVILKTFAKGGKYCLPCQPKEGLSQTFVNPATAWLKKRKANINFKCLLKRVEIKGNRVTKLFFSKDSVIIKKHDYVVLAIPPNNLPKLLKGIKVPKNNNAIINIHFRLKKSNQLPKKTHLLGTIGGKSH</sequence>
<dbReference type="InterPro" id="IPR002937">
    <property type="entry name" value="Amino_oxidase"/>
</dbReference>
<gene>
    <name evidence="2" type="ORF">METZ01_LOCUS399951</name>
</gene>
<feature type="domain" description="Amine oxidase" evidence="1">
    <location>
        <begin position="3"/>
        <end position="261"/>
    </location>
</feature>
<name>A0A382VKP7_9ZZZZ</name>
<evidence type="ECO:0000259" key="1">
    <source>
        <dbReference type="Pfam" id="PF01593"/>
    </source>
</evidence>
<dbReference type="GO" id="GO:0016491">
    <property type="term" value="F:oxidoreductase activity"/>
    <property type="evidence" value="ECO:0007669"/>
    <property type="project" value="InterPro"/>
</dbReference>
<feature type="non-terminal residue" evidence="2">
    <location>
        <position position="1"/>
    </location>
</feature>
<dbReference type="Pfam" id="PF01593">
    <property type="entry name" value="Amino_oxidase"/>
    <property type="match status" value="1"/>
</dbReference>
<dbReference type="AlphaFoldDB" id="A0A382VKP7"/>
<feature type="non-terminal residue" evidence="2">
    <location>
        <position position="284"/>
    </location>
</feature>
<reference evidence="2" key="1">
    <citation type="submission" date="2018-05" db="EMBL/GenBank/DDBJ databases">
        <authorList>
            <person name="Lanie J.A."/>
            <person name="Ng W.-L."/>
            <person name="Kazmierczak K.M."/>
            <person name="Andrzejewski T.M."/>
            <person name="Davidsen T.M."/>
            <person name="Wayne K.J."/>
            <person name="Tettelin H."/>
            <person name="Glass J.I."/>
            <person name="Rusch D."/>
            <person name="Podicherti R."/>
            <person name="Tsui H.-C.T."/>
            <person name="Winkler M.E."/>
        </authorList>
    </citation>
    <scope>NUCLEOTIDE SEQUENCE</scope>
</reference>
<dbReference type="InterPro" id="IPR036188">
    <property type="entry name" value="FAD/NAD-bd_sf"/>
</dbReference>
<organism evidence="2">
    <name type="scientific">marine metagenome</name>
    <dbReference type="NCBI Taxonomy" id="408172"/>
    <lineage>
        <taxon>unclassified sequences</taxon>
        <taxon>metagenomes</taxon>
        <taxon>ecological metagenomes</taxon>
    </lineage>
</organism>
<accession>A0A382VKP7</accession>
<evidence type="ECO:0000313" key="2">
    <source>
        <dbReference type="EMBL" id="SVD47097.1"/>
    </source>
</evidence>
<protein>
    <recommendedName>
        <fullName evidence="1">Amine oxidase domain-containing protein</fullName>
    </recommendedName>
</protein>